<dbReference type="SUPFAM" id="SSF117916">
    <property type="entry name" value="Fe-S cluster assembly (FSCA) domain-like"/>
    <property type="match status" value="1"/>
</dbReference>
<dbReference type="EMBL" id="JAKQYM010000009">
    <property type="protein sequence ID" value="MCI2229893.1"/>
    <property type="molecule type" value="Genomic_DNA"/>
</dbReference>
<comment type="similarity">
    <text evidence="8">Belongs to the Mrp/NBP35 ATP-binding proteins family.</text>
</comment>
<evidence type="ECO:0000259" key="9">
    <source>
        <dbReference type="Pfam" id="PF01883"/>
    </source>
</evidence>
<evidence type="ECO:0000256" key="5">
    <source>
        <dbReference type="ARBA" id="ARBA00022840"/>
    </source>
</evidence>
<dbReference type="HAMAP" id="MF_02040">
    <property type="entry name" value="Mrp_NBP35"/>
    <property type="match status" value="1"/>
</dbReference>
<sequence length="377" mass="40791">MSFKKQDIYKALETITAPGEGKSLIENNNVTNVVTFGNEVIVDVTISNPTLQAKKKIETEISKAIHTNIDKNITVKVNVKVVASAPKENPNQIRGKEIPNIKNIIAIASGKGGVGKSTITANTAISLAKMGFNVGVLDADVYGPSQHLMFDVERAKPLSVNVNGRSKMKPVENYGVKLLSLGFFTNPDQAVIWRGPMASKALNQLIFDADWGELDFLLIDLPPGTGDVHLSIVQALPINGAVVVSTPQNIALADAKKGVAMFQQESINVPVLGIIENMAYFTPEELPENKYYIFGKDGAKNLAEDIKTKFLGEIPLVQSIREAGDVGHPVALQEGTILENSFKDITKEMVSELLKRNANLPPTEVVRITTMSGCSTK</sequence>
<proteinExistence type="inferred from homology"/>
<evidence type="ECO:0000313" key="11">
    <source>
        <dbReference type="Proteomes" id="UP001139369"/>
    </source>
</evidence>
<dbReference type="SUPFAM" id="SSF52540">
    <property type="entry name" value="P-loop containing nucleoside triphosphate hydrolases"/>
    <property type="match status" value="1"/>
</dbReference>
<evidence type="ECO:0000256" key="2">
    <source>
        <dbReference type="ARBA" id="ARBA00008205"/>
    </source>
</evidence>
<feature type="binding site" evidence="8">
    <location>
        <begin position="110"/>
        <end position="117"/>
    </location>
    <ligand>
        <name>ATP</name>
        <dbReference type="ChEBI" id="CHEBI:30616"/>
    </ligand>
</feature>
<dbReference type="InterPro" id="IPR000808">
    <property type="entry name" value="Mrp-like_CS"/>
</dbReference>
<dbReference type="PANTHER" id="PTHR42961">
    <property type="entry name" value="IRON-SULFUR PROTEIN NUBPL"/>
    <property type="match status" value="1"/>
</dbReference>
<comment type="caution">
    <text evidence="10">The sequence shown here is derived from an EMBL/GenBank/DDBJ whole genome shotgun (WGS) entry which is preliminary data.</text>
</comment>
<keyword evidence="7 8" id="KW-0411">Iron-sulfur</keyword>
<dbReference type="GO" id="GO:0140663">
    <property type="term" value="F:ATP-dependent FeS chaperone activity"/>
    <property type="evidence" value="ECO:0007669"/>
    <property type="project" value="InterPro"/>
</dbReference>
<keyword evidence="6 8" id="KW-0408">Iron</keyword>
<dbReference type="FunFam" id="3.40.50.300:FF:001119">
    <property type="entry name" value="Iron-sulfur cluster carrier protein"/>
    <property type="match status" value="1"/>
</dbReference>
<reference evidence="10" key="1">
    <citation type="submission" date="2022-02" db="EMBL/GenBank/DDBJ databases">
        <title>Polaribacter sp. MSW13, isolated from seawater.</title>
        <authorList>
            <person name="Kristyanto S."/>
            <person name="Jung J."/>
            <person name="Jeon C.O."/>
        </authorList>
    </citation>
    <scope>NUCLEOTIDE SEQUENCE</scope>
    <source>
        <strain evidence="10">MSW13</strain>
    </source>
</reference>
<evidence type="ECO:0000256" key="1">
    <source>
        <dbReference type="ARBA" id="ARBA00007352"/>
    </source>
</evidence>
<dbReference type="InterPro" id="IPR034904">
    <property type="entry name" value="FSCA_dom_sf"/>
</dbReference>
<comment type="subunit">
    <text evidence="8">Homodimer.</text>
</comment>
<name>A0A9X1VPM1_9FLAO</name>
<evidence type="ECO:0000256" key="8">
    <source>
        <dbReference type="HAMAP-Rule" id="MF_02040"/>
    </source>
</evidence>
<dbReference type="Proteomes" id="UP001139369">
    <property type="component" value="Unassembled WGS sequence"/>
</dbReference>
<dbReference type="GO" id="GO:0016226">
    <property type="term" value="P:iron-sulfur cluster assembly"/>
    <property type="evidence" value="ECO:0007669"/>
    <property type="project" value="InterPro"/>
</dbReference>
<dbReference type="Gene3D" id="3.40.50.300">
    <property type="entry name" value="P-loop containing nucleotide triphosphate hydrolases"/>
    <property type="match status" value="1"/>
</dbReference>
<evidence type="ECO:0000313" key="10">
    <source>
        <dbReference type="EMBL" id="MCI2229893.1"/>
    </source>
</evidence>
<comment type="similarity">
    <text evidence="2">In the C-terminal section; belongs to the Mrp/NBP35 ATP-binding proteins family.</text>
</comment>
<dbReference type="PROSITE" id="PS01215">
    <property type="entry name" value="MRP"/>
    <property type="match status" value="1"/>
</dbReference>
<dbReference type="PANTHER" id="PTHR42961:SF2">
    <property type="entry name" value="IRON-SULFUR PROTEIN NUBPL"/>
    <property type="match status" value="1"/>
</dbReference>
<accession>A0A9X1VPM1</accession>
<evidence type="ECO:0000256" key="4">
    <source>
        <dbReference type="ARBA" id="ARBA00022741"/>
    </source>
</evidence>
<keyword evidence="3 8" id="KW-0479">Metal-binding</keyword>
<dbReference type="GO" id="GO:0051539">
    <property type="term" value="F:4 iron, 4 sulfur cluster binding"/>
    <property type="evidence" value="ECO:0007669"/>
    <property type="project" value="TreeGrafter"/>
</dbReference>
<dbReference type="GO" id="GO:0016887">
    <property type="term" value="F:ATP hydrolysis activity"/>
    <property type="evidence" value="ECO:0007669"/>
    <property type="project" value="UniProtKB-UniRule"/>
</dbReference>
<dbReference type="GO" id="GO:0046872">
    <property type="term" value="F:metal ion binding"/>
    <property type="evidence" value="ECO:0007669"/>
    <property type="project" value="UniProtKB-KW"/>
</dbReference>
<dbReference type="InterPro" id="IPR044304">
    <property type="entry name" value="NUBPL-like"/>
</dbReference>
<protein>
    <recommendedName>
        <fullName evidence="8">Iron-sulfur cluster carrier protein</fullName>
    </recommendedName>
</protein>
<dbReference type="Gene3D" id="3.30.300.130">
    <property type="entry name" value="Fe-S cluster assembly (FSCA)"/>
    <property type="match status" value="1"/>
</dbReference>
<dbReference type="GO" id="GO:0005524">
    <property type="term" value="F:ATP binding"/>
    <property type="evidence" value="ECO:0007669"/>
    <property type="project" value="UniProtKB-UniRule"/>
</dbReference>
<dbReference type="InterPro" id="IPR002744">
    <property type="entry name" value="MIP18-like"/>
</dbReference>
<dbReference type="CDD" id="cd02037">
    <property type="entry name" value="Mrp_NBP35"/>
    <property type="match status" value="1"/>
</dbReference>
<dbReference type="RefSeq" id="WP_242179005.1">
    <property type="nucleotide sequence ID" value="NZ_JAKQYM010000009.1"/>
</dbReference>
<gene>
    <name evidence="10" type="ORF">MC378_12010</name>
</gene>
<comment type="similarity">
    <text evidence="1">In the N-terminal section; belongs to the MIP18 family.</text>
</comment>
<evidence type="ECO:0000256" key="3">
    <source>
        <dbReference type="ARBA" id="ARBA00022723"/>
    </source>
</evidence>
<feature type="domain" description="MIP18 family-like" evidence="9">
    <location>
        <begin position="5"/>
        <end position="76"/>
    </location>
</feature>
<dbReference type="Pfam" id="PF01883">
    <property type="entry name" value="FeS_assembly_P"/>
    <property type="match status" value="1"/>
</dbReference>
<keyword evidence="5 8" id="KW-0067">ATP-binding</keyword>
<keyword evidence="11" id="KW-1185">Reference proteome</keyword>
<dbReference type="InterPro" id="IPR019591">
    <property type="entry name" value="Mrp/NBP35_ATP-bd"/>
</dbReference>
<dbReference type="Pfam" id="PF10609">
    <property type="entry name" value="ParA"/>
    <property type="match status" value="1"/>
</dbReference>
<comment type="function">
    <text evidence="8">Binds and transfers iron-sulfur (Fe-S) clusters to target apoproteins. Can hydrolyze ATP.</text>
</comment>
<evidence type="ECO:0000256" key="7">
    <source>
        <dbReference type="ARBA" id="ARBA00023014"/>
    </source>
</evidence>
<dbReference type="InterPro" id="IPR033756">
    <property type="entry name" value="YlxH/NBP35"/>
</dbReference>
<dbReference type="AlphaFoldDB" id="A0A9X1VPM1"/>
<keyword evidence="4 8" id="KW-0547">Nucleotide-binding</keyword>
<evidence type="ECO:0000256" key="6">
    <source>
        <dbReference type="ARBA" id="ARBA00023004"/>
    </source>
</evidence>
<keyword evidence="8" id="KW-0378">Hydrolase</keyword>
<organism evidence="10 11">
    <name type="scientific">Polaribacter marinus</name>
    <dbReference type="NCBI Taxonomy" id="2916838"/>
    <lineage>
        <taxon>Bacteria</taxon>
        <taxon>Pseudomonadati</taxon>
        <taxon>Bacteroidota</taxon>
        <taxon>Flavobacteriia</taxon>
        <taxon>Flavobacteriales</taxon>
        <taxon>Flavobacteriaceae</taxon>
    </lineage>
</organism>
<dbReference type="InterPro" id="IPR027417">
    <property type="entry name" value="P-loop_NTPase"/>
</dbReference>